<keyword evidence="2" id="KW-0472">Membrane</keyword>
<dbReference type="eggNOG" id="ENOG502S7YR">
    <property type="taxonomic scope" value="Eukaryota"/>
</dbReference>
<evidence type="ECO:0000256" key="1">
    <source>
        <dbReference type="ARBA" id="ARBA00022729"/>
    </source>
</evidence>
<dbReference type="EMBL" id="KE546989">
    <property type="protein sequence ID" value="EPY52306.1"/>
    <property type="molecule type" value="Genomic_DNA"/>
</dbReference>
<feature type="transmembrane region" description="Helical" evidence="2">
    <location>
        <begin position="44"/>
        <end position="64"/>
    </location>
</feature>
<dbReference type="HOGENOM" id="CLU_138096_0_0_1"/>
<dbReference type="Pfam" id="PF10342">
    <property type="entry name" value="Kre9_KNH"/>
    <property type="match status" value="1"/>
</dbReference>
<dbReference type="InterPro" id="IPR052479">
    <property type="entry name" value="GPI-anchor_Adhesion_Reg"/>
</dbReference>
<feature type="domain" description="Yeast cell wall synthesis Kre9/Knh1-like N-terminal" evidence="3">
    <location>
        <begin position="69"/>
        <end position="156"/>
    </location>
</feature>
<dbReference type="PANTHER" id="PTHR35185">
    <property type="entry name" value="SERINE/THREONINE-RICH PROTEIN ADG2-RELATED"/>
    <property type="match status" value="1"/>
</dbReference>
<keyword evidence="2" id="KW-1133">Transmembrane helix</keyword>
<dbReference type="Proteomes" id="UP000015464">
    <property type="component" value="Unassembled WGS sequence"/>
</dbReference>
<dbReference type="RefSeq" id="XP_013022191.1">
    <property type="nucleotide sequence ID" value="XM_013166737.1"/>
</dbReference>
<keyword evidence="2" id="KW-0812">Transmembrane</keyword>
<evidence type="ECO:0000256" key="2">
    <source>
        <dbReference type="SAM" id="Phobius"/>
    </source>
</evidence>
<organism evidence="4 5">
    <name type="scientific">Schizosaccharomyces cryophilus (strain OY26 / ATCC MYA-4695 / CBS 11777 / NBRC 106824 / NRRL Y48691)</name>
    <name type="common">Fission yeast</name>
    <dbReference type="NCBI Taxonomy" id="653667"/>
    <lineage>
        <taxon>Eukaryota</taxon>
        <taxon>Fungi</taxon>
        <taxon>Dikarya</taxon>
        <taxon>Ascomycota</taxon>
        <taxon>Taphrinomycotina</taxon>
        <taxon>Schizosaccharomycetes</taxon>
        <taxon>Schizosaccharomycetales</taxon>
        <taxon>Schizosaccharomycetaceae</taxon>
        <taxon>Schizosaccharomyces</taxon>
    </lineage>
</organism>
<name>S9XEV6_SCHCR</name>
<dbReference type="OrthoDB" id="5316007at2759"/>
<dbReference type="GeneID" id="25035961"/>
<dbReference type="AlphaFoldDB" id="S9XEV6"/>
<reference evidence="4 5" key="1">
    <citation type="journal article" date="2011" name="Science">
        <title>Comparative functional genomics of the fission yeasts.</title>
        <authorList>
            <person name="Rhind N."/>
            <person name="Chen Z."/>
            <person name="Yassour M."/>
            <person name="Thompson D.A."/>
            <person name="Haas B.J."/>
            <person name="Habib N."/>
            <person name="Wapinski I."/>
            <person name="Roy S."/>
            <person name="Lin M.F."/>
            <person name="Heiman D.I."/>
            <person name="Young S.K."/>
            <person name="Furuya K."/>
            <person name="Guo Y."/>
            <person name="Pidoux A."/>
            <person name="Chen H.M."/>
            <person name="Robbertse B."/>
            <person name="Goldberg J.M."/>
            <person name="Aoki K."/>
            <person name="Bayne E.H."/>
            <person name="Berlin A.M."/>
            <person name="Desjardins C.A."/>
            <person name="Dobbs E."/>
            <person name="Dukaj L."/>
            <person name="Fan L."/>
            <person name="FitzGerald M.G."/>
            <person name="French C."/>
            <person name="Gujja S."/>
            <person name="Hansen K."/>
            <person name="Keifenheim D."/>
            <person name="Levin J.Z."/>
            <person name="Mosher R.A."/>
            <person name="Mueller C.A."/>
            <person name="Pfiffner J."/>
            <person name="Priest M."/>
            <person name="Russ C."/>
            <person name="Smialowska A."/>
            <person name="Swoboda P."/>
            <person name="Sykes S.M."/>
            <person name="Vaughn M."/>
            <person name="Vengrova S."/>
            <person name="Yoder R."/>
            <person name="Zeng Q."/>
            <person name="Allshire R."/>
            <person name="Baulcombe D."/>
            <person name="Birren B.W."/>
            <person name="Brown W."/>
            <person name="Ekwall K."/>
            <person name="Kellis M."/>
            <person name="Leatherwood J."/>
            <person name="Levin H."/>
            <person name="Margalit H."/>
            <person name="Martienssen R."/>
            <person name="Nieduszynski C.A."/>
            <person name="Spatafora J.W."/>
            <person name="Friedman N."/>
            <person name="Dalgaard J.Z."/>
            <person name="Baumann P."/>
            <person name="Niki H."/>
            <person name="Regev A."/>
            <person name="Nusbaum C."/>
        </authorList>
    </citation>
    <scope>NUCLEOTIDE SEQUENCE [LARGE SCALE GENOMIC DNA]</scope>
    <source>
        <strain evidence="5">OY26 / ATCC MYA-4695 / CBS 11777 / NBRC 106824 / NRRL Y48691</strain>
    </source>
</reference>
<dbReference type="InterPro" id="IPR018466">
    <property type="entry name" value="Kre9/Knh1-like_N"/>
</dbReference>
<gene>
    <name evidence="4" type="ORF">SPOG_01634</name>
</gene>
<keyword evidence="1" id="KW-0732">Signal</keyword>
<accession>S9XEV6</accession>
<keyword evidence="5" id="KW-1185">Reference proteome</keyword>
<protein>
    <submittedName>
        <fullName evidence="4">Developmentally Regulated MAPK Interacting protein</fullName>
    </submittedName>
</protein>
<proteinExistence type="predicted"/>
<feature type="transmembrane region" description="Helical" evidence="2">
    <location>
        <begin position="13"/>
        <end position="32"/>
    </location>
</feature>
<sequence>MYPFSKKLLLSKFFSSVFVFCIPSIGEHLYLVSLNHFIHKLSFVSFKMMLSKLVLFAFVTYSMAIQITNPTTFEQWKTGEDHTITWNFVNTDKDIVGIYLSNYFRYPPFTKFLATVSVSDGSYTTDTTNWPTGGGYRINIGNPKHDEEIYAQSEEFILTAPGA</sequence>
<evidence type="ECO:0000259" key="3">
    <source>
        <dbReference type="Pfam" id="PF10342"/>
    </source>
</evidence>
<evidence type="ECO:0000313" key="4">
    <source>
        <dbReference type="EMBL" id="EPY52306.1"/>
    </source>
</evidence>
<dbReference type="PANTHER" id="PTHR35185:SF1">
    <property type="entry name" value="UPF0619 GPI-ANCHORED MEMBRANE PROTEIN C1322.10"/>
    <property type="match status" value="1"/>
</dbReference>
<evidence type="ECO:0000313" key="5">
    <source>
        <dbReference type="Proteomes" id="UP000015464"/>
    </source>
</evidence>